<keyword evidence="2" id="KW-0732">Signal</keyword>
<reference evidence="3" key="1">
    <citation type="journal article" date="2021" name="Nat. Commun.">
        <title>Genetic determinants of endophytism in the Arabidopsis root mycobiome.</title>
        <authorList>
            <person name="Mesny F."/>
            <person name="Miyauchi S."/>
            <person name="Thiergart T."/>
            <person name="Pickel B."/>
            <person name="Atanasova L."/>
            <person name="Karlsson M."/>
            <person name="Huettel B."/>
            <person name="Barry K.W."/>
            <person name="Haridas S."/>
            <person name="Chen C."/>
            <person name="Bauer D."/>
            <person name="Andreopoulos W."/>
            <person name="Pangilinan J."/>
            <person name="LaButti K."/>
            <person name="Riley R."/>
            <person name="Lipzen A."/>
            <person name="Clum A."/>
            <person name="Drula E."/>
            <person name="Henrissat B."/>
            <person name="Kohler A."/>
            <person name="Grigoriev I.V."/>
            <person name="Martin F.M."/>
            <person name="Hacquard S."/>
        </authorList>
    </citation>
    <scope>NUCLEOTIDE SEQUENCE</scope>
    <source>
        <strain evidence="3">MPI-SDFR-AT-0073</strain>
    </source>
</reference>
<gene>
    <name evidence="3" type="ORF">BKA67DRAFT_184558</name>
</gene>
<proteinExistence type="predicted"/>
<feature type="signal peptide" evidence="2">
    <location>
        <begin position="1"/>
        <end position="19"/>
    </location>
</feature>
<feature type="chain" id="PRO_5040176512" evidence="2">
    <location>
        <begin position="20"/>
        <end position="692"/>
    </location>
</feature>
<dbReference type="Proteomes" id="UP000758603">
    <property type="component" value="Unassembled WGS sequence"/>
</dbReference>
<feature type="region of interest" description="Disordered" evidence="1">
    <location>
        <begin position="614"/>
        <end position="682"/>
    </location>
</feature>
<keyword evidence="4" id="KW-1185">Reference proteome</keyword>
<dbReference type="AlphaFoldDB" id="A0A9P8US08"/>
<dbReference type="OrthoDB" id="10261782at2759"/>
<dbReference type="EMBL" id="JAGPXC010000002">
    <property type="protein sequence ID" value="KAH6657283.1"/>
    <property type="molecule type" value="Genomic_DNA"/>
</dbReference>
<organism evidence="3 4">
    <name type="scientific">Truncatella angustata</name>
    <dbReference type="NCBI Taxonomy" id="152316"/>
    <lineage>
        <taxon>Eukaryota</taxon>
        <taxon>Fungi</taxon>
        <taxon>Dikarya</taxon>
        <taxon>Ascomycota</taxon>
        <taxon>Pezizomycotina</taxon>
        <taxon>Sordariomycetes</taxon>
        <taxon>Xylariomycetidae</taxon>
        <taxon>Amphisphaeriales</taxon>
        <taxon>Sporocadaceae</taxon>
        <taxon>Truncatella</taxon>
    </lineage>
</organism>
<sequence>MRTTFRLGVASATLNFVLGSLEQIPLGAGTTTGPTHATNWKLNFSSTAPYLFSSVSSLLQQWGNTFFPNGHSIVPCEIPPYTLFYHGRLDNEPPPSPEWLAFDIEMSYGIMGGTRNSHMFTYQTTKPVKALYFDGESATLMGLGQMDTQMLHIFGNISGPPHDGWGLYEEYARATGLCDWLESAGLRGAGWGYEGVIRMNAGFEMIWCDFTSPSLRLLTQLNVTAPQLPEEEDKGESNRVADEVEVDRASSYYSLPPVPTRTDHSTDPSDPPKPPNWRGQFDREPFLRSQGWGWFSSATYHYGKSRTSPGLGEVRAKVDNCGVLSYYSPQFTNLTRVRIETEQELYNLTSRGIWKGEGSNGNRSTALDELRRRRRYHHLEDVTTAEALSMRQNSEWVLKGLLNSSRECSGADWVYISNEITQDAGMHLKELESLISFSEYSQNTTTIKSWLSALRSRSHSFYVAFLEYPPKHDPSSWEVGSQLYQDTYSRCRYRYTRLMAPSEGLNLTPEEEDLRWAIEETYGAICSVLLNIGFEIEANWAEHFNQIGEDAAPSKPLPSHYSQLARTWDDGVQELLAWLGWEDAFAGCSEVCAWDERCYIPMWPLMAWGRGPGGRHPPGRGNGTHPPPQYPPHGGHEGYGPYGDGPPHRGPGRPPGGGPGEKQPRGRGGWSMGDETQLWQPTCAKASLFMGS</sequence>
<dbReference type="PANTHER" id="PTHR35204">
    <property type="entry name" value="YALI0A21131P"/>
    <property type="match status" value="1"/>
</dbReference>
<evidence type="ECO:0000313" key="4">
    <source>
        <dbReference type="Proteomes" id="UP000758603"/>
    </source>
</evidence>
<evidence type="ECO:0000313" key="3">
    <source>
        <dbReference type="EMBL" id="KAH6657283.1"/>
    </source>
</evidence>
<dbReference type="RefSeq" id="XP_045961517.1">
    <property type="nucleotide sequence ID" value="XM_046095308.1"/>
</dbReference>
<name>A0A9P8US08_9PEZI</name>
<comment type="caution">
    <text evidence="3">The sequence shown here is derived from an EMBL/GenBank/DDBJ whole genome shotgun (WGS) entry which is preliminary data.</text>
</comment>
<evidence type="ECO:0000256" key="1">
    <source>
        <dbReference type="SAM" id="MobiDB-lite"/>
    </source>
</evidence>
<feature type="compositionally biased region" description="Pro residues" evidence="1">
    <location>
        <begin position="648"/>
        <end position="657"/>
    </location>
</feature>
<protein>
    <submittedName>
        <fullName evidence="3">Uncharacterized protein</fullName>
    </submittedName>
</protein>
<dbReference type="InterPro" id="IPR038921">
    <property type="entry name" value="YOR389W-like"/>
</dbReference>
<dbReference type="GeneID" id="70124201"/>
<dbReference type="PANTHER" id="PTHR35204:SF1">
    <property type="entry name" value="ENTEROTOXIN"/>
    <property type="match status" value="1"/>
</dbReference>
<evidence type="ECO:0000256" key="2">
    <source>
        <dbReference type="SAM" id="SignalP"/>
    </source>
</evidence>
<accession>A0A9P8US08</accession>
<feature type="region of interest" description="Disordered" evidence="1">
    <location>
        <begin position="252"/>
        <end position="281"/>
    </location>
</feature>